<proteinExistence type="predicted"/>
<dbReference type="EMBL" id="UINC01123092">
    <property type="protein sequence ID" value="SVC99329.1"/>
    <property type="molecule type" value="Genomic_DNA"/>
</dbReference>
<name>A0A382RNR7_9ZZZZ</name>
<organism evidence="1">
    <name type="scientific">marine metagenome</name>
    <dbReference type="NCBI Taxonomy" id="408172"/>
    <lineage>
        <taxon>unclassified sequences</taxon>
        <taxon>metagenomes</taxon>
        <taxon>ecological metagenomes</taxon>
    </lineage>
</organism>
<gene>
    <name evidence="1" type="ORF">METZ01_LOCUS352183</name>
</gene>
<protein>
    <submittedName>
        <fullName evidence="1">Uncharacterized protein</fullName>
    </submittedName>
</protein>
<reference evidence="1" key="1">
    <citation type="submission" date="2018-05" db="EMBL/GenBank/DDBJ databases">
        <authorList>
            <person name="Lanie J.A."/>
            <person name="Ng W.-L."/>
            <person name="Kazmierczak K.M."/>
            <person name="Andrzejewski T.M."/>
            <person name="Davidsen T.M."/>
            <person name="Wayne K.J."/>
            <person name="Tettelin H."/>
            <person name="Glass J.I."/>
            <person name="Rusch D."/>
            <person name="Podicherti R."/>
            <person name="Tsui H.-C.T."/>
            <person name="Winkler M.E."/>
        </authorList>
    </citation>
    <scope>NUCLEOTIDE SEQUENCE</scope>
</reference>
<sequence length="139" mass="15733">MVHALFNQALYSADKKTIFSAWFALLEDLEFEETRAAVVACSSEEKYMPTAGAIRRQVKLSRLNIPIPSAHMFWGYIQAVIKSRNTGSPVNVRKETAEHPVVRKTIEDIGADVVFGLHTNGDRTWVLEAYNENLRKHMA</sequence>
<evidence type="ECO:0000313" key="1">
    <source>
        <dbReference type="EMBL" id="SVC99329.1"/>
    </source>
</evidence>
<accession>A0A382RNR7</accession>
<feature type="non-terminal residue" evidence="1">
    <location>
        <position position="139"/>
    </location>
</feature>
<dbReference type="AlphaFoldDB" id="A0A382RNR7"/>